<proteinExistence type="predicted"/>
<accession>A0ABV7KGL6</accession>
<evidence type="ECO:0000259" key="1">
    <source>
        <dbReference type="Pfam" id="PF20557"/>
    </source>
</evidence>
<gene>
    <name evidence="2" type="ORF">ACFOHJ_18080</name>
</gene>
<evidence type="ECO:0000313" key="3">
    <source>
        <dbReference type="Proteomes" id="UP001595583"/>
    </source>
</evidence>
<dbReference type="RefSeq" id="WP_378223005.1">
    <property type="nucleotide sequence ID" value="NZ_JBHRTK010000016.1"/>
</dbReference>
<feature type="domain" description="Putative DnaT-like" evidence="1">
    <location>
        <begin position="6"/>
        <end position="152"/>
    </location>
</feature>
<name>A0ABV7KGL6_9HYPH</name>
<dbReference type="Proteomes" id="UP001595583">
    <property type="component" value="Unassembled WGS sequence"/>
</dbReference>
<dbReference type="EMBL" id="JBHRTK010000016">
    <property type="protein sequence ID" value="MFC3208136.1"/>
    <property type="molecule type" value="Genomic_DNA"/>
</dbReference>
<dbReference type="Pfam" id="PF20557">
    <property type="entry name" value="DnaT_2"/>
    <property type="match status" value="1"/>
</dbReference>
<dbReference type="InterPro" id="IPR046787">
    <property type="entry name" value="DnaT_2"/>
</dbReference>
<protein>
    <submittedName>
        <fullName evidence="2">DnaT-like ssDNA-binding protein</fullName>
    </submittedName>
</protein>
<evidence type="ECO:0000313" key="2">
    <source>
        <dbReference type="EMBL" id="MFC3208136.1"/>
    </source>
</evidence>
<keyword evidence="3" id="KW-1185">Reference proteome</keyword>
<comment type="caution">
    <text evidence="2">The sequence shown here is derived from an EMBL/GenBank/DDBJ whole genome shotgun (WGS) entry which is preliminary data.</text>
</comment>
<organism evidence="2 3">
    <name type="scientific">Aquamicrobium soli</name>
    <dbReference type="NCBI Taxonomy" id="1811518"/>
    <lineage>
        <taxon>Bacteria</taxon>
        <taxon>Pseudomonadati</taxon>
        <taxon>Pseudomonadota</taxon>
        <taxon>Alphaproteobacteria</taxon>
        <taxon>Hyphomicrobiales</taxon>
        <taxon>Phyllobacteriaceae</taxon>
        <taxon>Aquamicrobium</taxon>
    </lineage>
</organism>
<reference evidence="3" key="1">
    <citation type="journal article" date="2019" name="Int. J. Syst. Evol. Microbiol.">
        <title>The Global Catalogue of Microorganisms (GCM) 10K type strain sequencing project: providing services to taxonomists for standard genome sequencing and annotation.</title>
        <authorList>
            <consortium name="The Broad Institute Genomics Platform"/>
            <consortium name="The Broad Institute Genome Sequencing Center for Infectious Disease"/>
            <person name="Wu L."/>
            <person name="Ma J."/>
        </authorList>
    </citation>
    <scope>NUCLEOTIDE SEQUENCE [LARGE SCALE GENOMIC DNA]</scope>
    <source>
        <strain evidence="3">KCTC 52165</strain>
    </source>
</reference>
<sequence length="162" mass="17338">MAGYGTDETFATWLSENGYEVPEGAPTAAVLRQRGSQYVDGLYGMRFVGEKAGGWAQERAWPRKGAYVGSSLIPDTEIPLPVVYASYEAALQEARDPESLSLIGSAAERVKREKVDGAVEVEYQQAGSDEFAASITPVMTAIEGLLAPFLRSVGGFPAIMVV</sequence>